<dbReference type="PROSITE" id="PS50975">
    <property type="entry name" value="ATP_GRASP"/>
    <property type="match status" value="1"/>
</dbReference>
<reference evidence="3 4" key="1">
    <citation type="submission" date="2016-10" db="EMBL/GenBank/DDBJ databases">
        <authorList>
            <person name="de Groot N.N."/>
        </authorList>
    </citation>
    <scope>NUCLEOTIDE SEQUENCE [LARGE SCALE GENOMIC DNA]</scope>
    <source>
        <strain evidence="3 4">DSM 16077</strain>
    </source>
</reference>
<evidence type="ECO:0000313" key="3">
    <source>
        <dbReference type="EMBL" id="SDM14107.1"/>
    </source>
</evidence>
<dbReference type="InterPro" id="IPR013815">
    <property type="entry name" value="ATP_grasp_subdomain_1"/>
</dbReference>
<evidence type="ECO:0000259" key="2">
    <source>
        <dbReference type="PROSITE" id="PS50975"/>
    </source>
</evidence>
<dbReference type="InterPro" id="IPR011761">
    <property type="entry name" value="ATP-grasp"/>
</dbReference>
<dbReference type="GO" id="GO:0046872">
    <property type="term" value="F:metal ion binding"/>
    <property type="evidence" value="ECO:0007669"/>
    <property type="project" value="InterPro"/>
</dbReference>
<keyword evidence="1" id="KW-0547">Nucleotide-binding</keyword>
<dbReference type="Proteomes" id="UP000199759">
    <property type="component" value="Unassembled WGS sequence"/>
</dbReference>
<proteinExistence type="predicted"/>
<accession>A0A1G9QU33</accession>
<gene>
    <name evidence="3" type="ORF">SAMN04488568_105148</name>
</gene>
<dbReference type="Gene3D" id="3.30.470.20">
    <property type="entry name" value="ATP-grasp fold, B domain"/>
    <property type="match status" value="1"/>
</dbReference>
<dbReference type="Pfam" id="PF02655">
    <property type="entry name" value="ATP-grasp_3"/>
    <property type="match status" value="1"/>
</dbReference>
<protein>
    <submittedName>
        <fullName evidence="3">ATP-grasp domain-containing protein</fullName>
    </submittedName>
</protein>
<keyword evidence="4" id="KW-1185">Reference proteome</keyword>
<name>A0A1G9QU33_9PROT</name>
<dbReference type="EMBL" id="FNHG01000005">
    <property type="protein sequence ID" value="SDM14107.1"/>
    <property type="molecule type" value="Genomic_DNA"/>
</dbReference>
<keyword evidence="1" id="KW-0067">ATP-binding</keyword>
<sequence>MTKPTIILTYARSLMALTVGQSLRPIAGKLIGVDSVEWTVLGFSKLCDDIRRVPDSNTEPEAYVEALIALSREFLDEGPVLLMPVFEDAPLLSLHRDRFPEGVTIAATSMASIDQVHPKDRLARSVEKWGVPAPATDVVEAPCTGATGAFRNTPPLIIKPAEGVGGRGVLLVQTEAGLEHELATRSGTQLLQAMVEGEDYCVTAMADGKTAFAISAYRNLEQYPPHNGAGALRETVEATPFKAAMERLAEASGWTGTLQADFRWSGDAADTPMLIEINARLWAGITHSVHSGVDYPLLLARQALGEPMPEPGQPQIGYRSKLPFLWLAGLTGSSLDEADYFAQIEDSWNTLARSDLTVQHRIARLWRDMTDFETLKEDISAALERGKRAEGAEADISVEEAGTAALGSLFILSHLLRHGTLPAEVKNDPD</sequence>
<dbReference type="Gene3D" id="3.30.1490.20">
    <property type="entry name" value="ATP-grasp fold, A domain"/>
    <property type="match status" value="1"/>
</dbReference>
<dbReference type="STRING" id="144026.SAMN04488568_105148"/>
<dbReference type="GO" id="GO:0005524">
    <property type="term" value="F:ATP binding"/>
    <property type="evidence" value="ECO:0007669"/>
    <property type="project" value="UniProtKB-UniRule"/>
</dbReference>
<evidence type="ECO:0000313" key="4">
    <source>
        <dbReference type="Proteomes" id="UP000199759"/>
    </source>
</evidence>
<dbReference type="InterPro" id="IPR003806">
    <property type="entry name" value="ATP-grasp_PylC-type"/>
</dbReference>
<dbReference type="AlphaFoldDB" id="A0A1G9QU33"/>
<evidence type="ECO:0000256" key="1">
    <source>
        <dbReference type="PROSITE-ProRule" id="PRU00409"/>
    </source>
</evidence>
<organism evidence="3 4">
    <name type="scientific">Maricaulis salignorans</name>
    <dbReference type="NCBI Taxonomy" id="144026"/>
    <lineage>
        <taxon>Bacteria</taxon>
        <taxon>Pseudomonadati</taxon>
        <taxon>Pseudomonadota</taxon>
        <taxon>Alphaproteobacteria</taxon>
        <taxon>Maricaulales</taxon>
        <taxon>Maricaulaceae</taxon>
        <taxon>Maricaulis</taxon>
    </lineage>
</organism>
<dbReference type="SUPFAM" id="SSF56059">
    <property type="entry name" value="Glutathione synthetase ATP-binding domain-like"/>
    <property type="match status" value="1"/>
</dbReference>
<feature type="domain" description="ATP-grasp" evidence="2">
    <location>
        <begin position="123"/>
        <end position="304"/>
    </location>
</feature>